<dbReference type="InterPro" id="IPR014724">
    <property type="entry name" value="RNA_pol_RPB2_OB-fold"/>
</dbReference>
<dbReference type="OrthoDB" id="9803954at2"/>
<dbReference type="Pfam" id="PF04560">
    <property type="entry name" value="RNA_pol_Rpb2_7"/>
    <property type="match status" value="1"/>
</dbReference>
<evidence type="ECO:0000313" key="16">
    <source>
        <dbReference type="EMBL" id="KKI98593.1"/>
    </source>
</evidence>
<sequence>MTTQPTIAPASFTLPDLVEIQRSSFRWFLEEGLVEELESFSPISDYTGKLELHFLGKSYRLKSPRYDLAEAKRRDGTYAVQMYVPTRLINKETGEIKEQEVFIGDLPLMTDRGTFIINGAERVIVNQIVRSPGVYYKSETDKNGRRTYNASLIPNRGAWLKFETDKNSLVWVRIDKTRKLSAQVLLKALGLTDNEIFDALRHPEYFQKTIEKEGQYSEDEALMELYRKLRPGEPPTVGGGHQLLESRFFDPKRYDLGRVGRYKLNKKLHLTVPDSTRVLTPQDILAAIDYLINLEFDIGNIDDIDHLGNRRVRSVGELLQNQVRVGLNRLERIIRERMTVSDADSLTPASLVNPKPLVAAIKEFFGSSQLSQFMDQTNPLAELTHKRRLSALGPGGLTRERAGFAVRDIHPSHYGRICPIETPEGPNAGLIGSLATHARVNSYGFIETPFRKVDNGRIRWDLAAQYMTADEEDDLRVAPGDLSTDEDGYILGETVPVRYRQDFTTTTPDQVDYVAVSPVQIISVATSLIPFIEHDDANRALMGSNMQRQAVPLLRPERPLVGTGLEAQAARDSGMVIVSRTDGEVVYVDANQIVVADAEGQHSEYTIQKYHRSNQDTCLNQRPLVFEGDEVVAGQVLADGSATEGGELALGQNVLVAYMPWEGYNYEDAILISERLVQEDVYTSIHIEKYEIEARQTKLGPEEITREIPNVGEDALRHLDENGIIRIGAWVDAGDILVGKVTPKGESDQPPEEKLLRAIFGEKARDVRDNSLRVPNGEKGRVVDVRIFTREQGDELPPGANMLVRVYVAQKRKIQVGDKMAGRHGNKGIISRILPIEDMPYLPDGTPLDIVLNPLGVPSRMNVGQIFECLLGWAGENLATRFKITPFDEMYGAEISRETVNGKLEAARRRKGKWVFNPEEPGKIQVYDGRTGEPFDRPVTVGKAYMLKLVHLVDDKIHARSTGPYSLVTQQPLGGKAQQGGQRFGEMEVWALEAFGAAYTLQELLTVKSDDMQGRNEALNAIVKGKSIPRPGTPESFKVLMRELQSLCLDISVHKLDSQDGSLNEDTEVDLMLDPSHRRPPSRPTYESISRDDSGDDDL</sequence>
<comment type="catalytic activity">
    <reaction evidence="5 6 8">
        <text>RNA(n) + a ribonucleoside 5'-triphosphate = RNA(n+1) + diphosphate</text>
        <dbReference type="Rhea" id="RHEA:21248"/>
        <dbReference type="Rhea" id="RHEA-COMP:14527"/>
        <dbReference type="Rhea" id="RHEA-COMP:17342"/>
        <dbReference type="ChEBI" id="CHEBI:33019"/>
        <dbReference type="ChEBI" id="CHEBI:61557"/>
        <dbReference type="ChEBI" id="CHEBI:140395"/>
        <dbReference type="EC" id="2.7.7.6"/>
    </reaction>
</comment>
<dbReference type="Gene3D" id="3.90.1110.10">
    <property type="entry name" value="RNA polymerase Rpb2, domain 2"/>
    <property type="match status" value="1"/>
</dbReference>
<dbReference type="InterPro" id="IPR007644">
    <property type="entry name" value="RNA_pol_bsu_protrusion"/>
</dbReference>
<dbReference type="PANTHER" id="PTHR20856">
    <property type="entry name" value="DNA-DIRECTED RNA POLYMERASE I SUBUNIT 2"/>
    <property type="match status" value="1"/>
</dbReference>
<evidence type="ECO:0000256" key="5">
    <source>
        <dbReference type="ARBA" id="ARBA00048552"/>
    </source>
</evidence>
<dbReference type="Gene3D" id="3.90.1800.10">
    <property type="entry name" value="RNA polymerase alpha subunit dimerisation domain"/>
    <property type="match status" value="1"/>
</dbReference>
<dbReference type="Pfam" id="PF10385">
    <property type="entry name" value="RNA_pol_Rpb2_45"/>
    <property type="match status" value="1"/>
</dbReference>
<evidence type="ECO:0000256" key="1">
    <source>
        <dbReference type="ARBA" id="ARBA00022478"/>
    </source>
</evidence>
<dbReference type="GO" id="GO:0006351">
    <property type="term" value="P:DNA-templated transcription"/>
    <property type="evidence" value="ECO:0007669"/>
    <property type="project" value="UniProtKB-UniRule"/>
</dbReference>
<evidence type="ECO:0000256" key="9">
    <source>
        <dbReference type="SAM" id="MobiDB-lite"/>
    </source>
</evidence>
<evidence type="ECO:0000256" key="7">
    <source>
        <dbReference type="RuleBase" id="RU000434"/>
    </source>
</evidence>
<feature type="domain" description="RNA polymerase Rpb2" evidence="11">
    <location>
        <begin position="980"/>
        <end position="1054"/>
    </location>
</feature>
<dbReference type="InterPro" id="IPR019462">
    <property type="entry name" value="DNA-dir_RNA_pol_bsu_external_1"/>
</dbReference>
<dbReference type="InterPro" id="IPR007121">
    <property type="entry name" value="RNA_pol_bsu_CS"/>
</dbReference>
<dbReference type="RefSeq" id="WP_017712030.1">
    <property type="nucleotide sequence ID" value="NZ_KB235936.1"/>
</dbReference>
<gene>
    <name evidence="6" type="primary">rpoB</name>
    <name evidence="16" type="ORF">PROH_17025</name>
</gene>
<dbReference type="Gene3D" id="2.40.50.150">
    <property type="match status" value="1"/>
</dbReference>
<dbReference type="Pfam" id="PF04565">
    <property type="entry name" value="RNA_pol_Rpb2_3"/>
    <property type="match status" value="1"/>
</dbReference>
<dbReference type="Gene3D" id="3.90.1100.10">
    <property type="match status" value="1"/>
</dbReference>
<feature type="domain" description="RNA polymerase beta subunit protrusion" evidence="13">
    <location>
        <begin position="19"/>
        <end position="356"/>
    </location>
</feature>
<keyword evidence="1 6" id="KW-0240">DNA-directed RNA polymerase</keyword>
<dbReference type="EC" id="2.7.7.6" evidence="6 8"/>
<dbReference type="GO" id="GO:0032549">
    <property type="term" value="F:ribonucleoside binding"/>
    <property type="evidence" value="ECO:0007669"/>
    <property type="project" value="InterPro"/>
</dbReference>
<dbReference type="Proteomes" id="UP000034681">
    <property type="component" value="Unassembled WGS sequence"/>
</dbReference>
<dbReference type="PROSITE" id="PS01166">
    <property type="entry name" value="RNA_POL_BETA"/>
    <property type="match status" value="1"/>
</dbReference>
<dbReference type="STRING" id="317619.GCA_000332315_01494"/>
<dbReference type="FunFam" id="3.90.1800.10:FF:000001">
    <property type="entry name" value="DNA-directed RNA polymerase subunit beta"/>
    <property type="match status" value="1"/>
</dbReference>
<evidence type="ECO:0000259" key="13">
    <source>
        <dbReference type="Pfam" id="PF04563"/>
    </source>
</evidence>
<dbReference type="HAMAP" id="MF_01321">
    <property type="entry name" value="RNApol_bact_RpoB"/>
    <property type="match status" value="1"/>
</dbReference>
<dbReference type="Pfam" id="PF04561">
    <property type="entry name" value="RNA_pol_Rpb2_2"/>
    <property type="match status" value="1"/>
</dbReference>
<dbReference type="GO" id="GO:0003677">
    <property type="term" value="F:DNA binding"/>
    <property type="evidence" value="ECO:0007669"/>
    <property type="project" value="UniProtKB-UniRule"/>
</dbReference>
<dbReference type="InterPro" id="IPR007120">
    <property type="entry name" value="DNA-dir_RNAP_su2_dom"/>
</dbReference>
<dbReference type="InterPro" id="IPR007641">
    <property type="entry name" value="RNA_pol_Rpb2_7"/>
</dbReference>
<evidence type="ECO:0000313" key="17">
    <source>
        <dbReference type="Proteomes" id="UP000034681"/>
    </source>
</evidence>
<keyword evidence="4 6" id="KW-0804">Transcription</keyword>
<name>A0A0M2PV99_PROHO</name>
<evidence type="ECO:0000256" key="8">
    <source>
        <dbReference type="RuleBase" id="RU363031"/>
    </source>
</evidence>
<dbReference type="InterPro" id="IPR007645">
    <property type="entry name" value="RNA_pol_Rpb2_3"/>
</dbReference>
<comment type="subunit">
    <text evidence="6">In cyanobacteria the RNAP catalytic core is composed of 2 alpha, 1 beta, 1 beta', 1 gamma and 1 omega subunit. When a sigma factor is associated with the core the holoenzyme is formed, which can initiate transcription.</text>
</comment>
<dbReference type="InterPro" id="IPR042107">
    <property type="entry name" value="DNA-dir_RNA_pol_bsu_ext_1_sf"/>
</dbReference>
<reference evidence="16" key="1">
    <citation type="submission" date="2012-04" db="EMBL/GenBank/DDBJ databases">
        <authorList>
            <person name="Borisov I.G."/>
            <person name="Ivanikova N.V."/>
            <person name="Pinevich A.V."/>
        </authorList>
    </citation>
    <scope>NUCLEOTIDE SEQUENCE</scope>
    <source>
        <strain evidence="16">CALU 1027</strain>
    </source>
</reference>
<dbReference type="AlphaFoldDB" id="A0A0M2PV99"/>
<feature type="domain" description="DNA-directed RNA polymerase subunit 2 hybrid-binding" evidence="10">
    <location>
        <begin position="579"/>
        <end position="978"/>
    </location>
</feature>
<feature type="region of interest" description="Disordered" evidence="9">
    <location>
        <begin position="1059"/>
        <end position="1099"/>
    </location>
</feature>
<comment type="function">
    <text evidence="6 8">DNA-dependent RNA polymerase catalyzes the transcription of DNA into RNA using the four ribonucleoside triphosphates as substrates.</text>
</comment>
<dbReference type="InterPro" id="IPR015712">
    <property type="entry name" value="DNA-dir_RNA_pol_su2"/>
</dbReference>
<dbReference type="EMBL" id="AJTX02000007">
    <property type="protein sequence ID" value="KKI98593.1"/>
    <property type="molecule type" value="Genomic_DNA"/>
</dbReference>
<dbReference type="Pfam" id="PF00562">
    <property type="entry name" value="RNA_pol_Rpb2_6"/>
    <property type="match status" value="1"/>
</dbReference>
<dbReference type="Gene3D" id="2.40.270.10">
    <property type="entry name" value="DNA-directed RNA polymerase, subunit 2, domain 6"/>
    <property type="match status" value="1"/>
</dbReference>
<evidence type="ECO:0000256" key="6">
    <source>
        <dbReference type="HAMAP-Rule" id="MF_01321"/>
    </source>
</evidence>
<organism evidence="16 17">
    <name type="scientific">Prochlorothrix hollandica PCC 9006 = CALU 1027</name>
    <dbReference type="NCBI Taxonomy" id="317619"/>
    <lineage>
        <taxon>Bacteria</taxon>
        <taxon>Bacillati</taxon>
        <taxon>Cyanobacteriota</taxon>
        <taxon>Cyanophyceae</taxon>
        <taxon>Prochlorotrichales</taxon>
        <taxon>Prochlorotrichaceae</taxon>
        <taxon>Prochlorothrix</taxon>
    </lineage>
</organism>
<evidence type="ECO:0000259" key="12">
    <source>
        <dbReference type="Pfam" id="PF04561"/>
    </source>
</evidence>
<dbReference type="GO" id="GO:0000428">
    <property type="term" value="C:DNA-directed RNA polymerase complex"/>
    <property type="evidence" value="ECO:0007669"/>
    <property type="project" value="UniProtKB-KW"/>
</dbReference>
<dbReference type="GO" id="GO:0003899">
    <property type="term" value="F:DNA-directed RNA polymerase activity"/>
    <property type="evidence" value="ECO:0007669"/>
    <property type="project" value="UniProtKB-UniRule"/>
</dbReference>
<evidence type="ECO:0000259" key="11">
    <source>
        <dbReference type="Pfam" id="PF04560"/>
    </source>
</evidence>
<dbReference type="SUPFAM" id="SSF64484">
    <property type="entry name" value="beta and beta-prime subunits of DNA dependent RNA-polymerase"/>
    <property type="match status" value="1"/>
</dbReference>
<dbReference type="Gene3D" id="2.30.150.10">
    <property type="entry name" value="DNA-directed RNA polymerase, beta subunit, external 1 domain"/>
    <property type="match status" value="1"/>
</dbReference>
<evidence type="ECO:0000259" key="10">
    <source>
        <dbReference type="Pfam" id="PF00562"/>
    </source>
</evidence>
<evidence type="ECO:0000256" key="4">
    <source>
        <dbReference type="ARBA" id="ARBA00023163"/>
    </source>
</evidence>
<feature type="domain" description="RNA polymerase Rpb2" evidence="12">
    <location>
        <begin position="130"/>
        <end position="313"/>
    </location>
</feature>
<comment type="similarity">
    <text evidence="6 7">Belongs to the RNA polymerase beta chain family.</text>
</comment>
<dbReference type="InterPro" id="IPR037034">
    <property type="entry name" value="RNA_pol_Rpb2_2_sf"/>
</dbReference>
<proteinExistence type="inferred from homology"/>
<dbReference type="eggNOG" id="COG0085">
    <property type="taxonomic scope" value="Bacteria"/>
</dbReference>
<dbReference type="InterPro" id="IPR037033">
    <property type="entry name" value="DNA-dir_RNAP_su2_hyb_sf"/>
</dbReference>
<dbReference type="NCBIfam" id="NF001616">
    <property type="entry name" value="PRK00405.1"/>
    <property type="match status" value="1"/>
</dbReference>
<dbReference type="CDD" id="cd00653">
    <property type="entry name" value="RNA_pol_B_RPB2"/>
    <property type="match status" value="1"/>
</dbReference>
<keyword evidence="3 6" id="KW-0548">Nucleotidyltransferase</keyword>
<feature type="domain" description="DNA-directed RNA polymerase beta subunit external 1" evidence="15">
    <location>
        <begin position="450"/>
        <end position="517"/>
    </location>
</feature>
<dbReference type="Gene3D" id="2.40.50.100">
    <property type="match status" value="1"/>
</dbReference>
<feature type="domain" description="RNA polymerase Rpb2" evidence="14">
    <location>
        <begin position="372"/>
        <end position="440"/>
    </location>
</feature>
<evidence type="ECO:0000259" key="15">
    <source>
        <dbReference type="Pfam" id="PF10385"/>
    </source>
</evidence>
<comment type="caution">
    <text evidence="16">The sequence shown here is derived from an EMBL/GenBank/DDBJ whole genome shotgun (WGS) entry which is preliminary data.</text>
</comment>
<comment type="subunit">
    <text evidence="8">The RNAP catalytic core consists of 2 alpha, 1 beta, 1 beta' and 1 omega subunit. When a sigma factor is associated with the core the holoenzyme is formed, which can initiate transcription.</text>
</comment>
<protein>
    <recommendedName>
        <fullName evidence="6 8">DNA-directed RNA polymerase subunit beta</fullName>
        <shortName evidence="6">RNAP subunit beta</shortName>
        <ecNumber evidence="6 8">2.7.7.6</ecNumber>
    </recommendedName>
    <alternativeName>
        <fullName evidence="6">RNA polymerase subunit beta</fullName>
    </alternativeName>
    <alternativeName>
        <fullName evidence="6">Transcriptase subunit beta</fullName>
    </alternativeName>
</protein>
<dbReference type="InterPro" id="IPR010243">
    <property type="entry name" value="RNA_pol_bsu_bac"/>
</dbReference>
<keyword evidence="17" id="KW-1185">Reference proteome</keyword>
<evidence type="ECO:0000256" key="2">
    <source>
        <dbReference type="ARBA" id="ARBA00022679"/>
    </source>
</evidence>
<keyword evidence="2 6" id="KW-0808">Transferase</keyword>
<evidence type="ECO:0000259" key="14">
    <source>
        <dbReference type="Pfam" id="PF04565"/>
    </source>
</evidence>
<dbReference type="Pfam" id="PF04563">
    <property type="entry name" value="RNA_pol_Rpb2_1"/>
    <property type="match status" value="1"/>
</dbReference>
<dbReference type="InterPro" id="IPR007642">
    <property type="entry name" value="RNA_pol_Rpb2_2"/>
</dbReference>
<evidence type="ECO:0000256" key="3">
    <source>
        <dbReference type="ARBA" id="ARBA00022695"/>
    </source>
</evidence>
<accession>A0A0M2PV99</accession>
<dbReference type="NCBIfam" id="TIGR02013">
    <property type="entry name" value="rpoB"/>
    <property type="match status" value="1"/>
</dbReference>